<evidence type="ECO:0000256" key="2">
    <source>
        <dbReference type="ARBA" id="ARBA00022475"/>
    </source>
</evidence>
<comment type="pathway">
    <text evidence="8">Carotenoid biosynthesis; staphyloxanthin biosynthesis; staphyloxanthin from farnesyl diphosphate: step 4/5.</text>
</comment>
<feature type="domain" description="Glycosyltransferase 2-like" evidence="11">
    <location>
        <begin position="6"/>
        <end position="124"/>
    </location>
</feature>
<proteinExistence type="inferred from homology"/>
<sequence length="243" mass="27231">MDTLFSVIIPAHNEEKYIGKCLRSIKRAAKEIKEKVQIVVVANRCTDRTAAVAEHYGAMVVENEDRCISSIRNAGVKASCGKIIVTIDADSIMTKGTFAEIKKLLFSGKYIGGGAMPKFDRMSLGIAVSTAYVALNLIPVMIKSGGMLSGTMFWCRRRDFDKIGGFDESLVSLEDMDFARRLKALGKKCGKKYGTLRKSRVITSSRKFDEFGDWYLLKDRKLTKAIFTGRDRKAADKFYYDVR</sequence>
<evidence type="ECO:0000259" key="11">
    <source>
        <dbReference type="Pfam" id="PF00535"/>
    </source>
</evidence>
<evidence type="ECO:0000256" key="5">
    <source>
        <dbReference type="ARBA" id="ARBA00022746"/>
    </source>
</evidence>
<keyword evidence="3" id="KW-0328">Glycosyltransferase</keyword>
<dbReference type="AlphaFoldDB" id="A0A1M7LRI2"/>
<evidence type="ECO:0000256" key="9">
    <source>
        <dbReference type="ARBA" id="ARBA00038120"/>
    </source>
</evidence>
<dbReference type="GO" id="GO:0005886">
    <property type="term" value="C:plasma membrane"/>
    <property type="evidence" value="ECO:0007669"/>
    <property type="project" value="UniProtKB-SubCell"/>
</dbReference>
<dbReference type="PANTHER" id="PTHR43646:SF2">
    <property type="entry name" value="GLYCOSYLTRANSFERASE 2-LIKE DOMAIN-CONTAINING PROTEIN"/>
    <property type="match status" value="1"/>
</dbReference>
<dbReference type="SUPFAM" id="SSF53448">
    <property type="entry name" value="Nucleotide-diphospho-sugar transferases"/>
    <property type="match status" value="1"/>
</dbReference>
<evidence type="ECO:0000256" key="8">
    <source>
        <dbReference type="ARBA" id="ARBA00037904"/>
    </source>
</evidence>
<name>A0A1M7LRI2_RUMFL</name>
<dbReference type="Pfam" id="PF00535">
    <property type="entry name" value="Glycos_transf_2"/>
    <property type="match status" value="1"/>
</dbReference>
<evidence type="ECO:0000256" key="7">
    <source>
        <dbReference type="ARBA" id="ARBA00037281"/>
    </source>
</evidence>
<dbReference type="InterPro" id="IPR029044">
    <property type="entry name" value="Nucleotide-diphossugar_trans"/>
</dbReference>
<dbReference type="InterPro" id="IPR001173">
    <property type="entry name" value="Glyco_trans_2-like"/>
</dbReference>
<comment type="similarity">
    <text evidence="9">Belongs to the glycosyltransferase 2 family. CrtQ subfamily.</text>
</comment>
<dbReference type="RefSeq" id="WP_072952025.1">
    <property type="nucleotide sequence ID" value="NZ_FRCT01000015.1"/>
</dbReference>
<dbReference type="GO" id="GO:0016757">
    <property type="term" value="F:glycosyltransferase activity"/>
    <property type="evidence" value="ECO:0007669"/>
    <property type="project" value="UniProtKB-KW"/>
</dbReference>
<dbReference type="EMBL" id="FRCT01000015">
    <property type="protein sequence ID" value="SHM80664.1"/>
    <property type="molecule type" value="Genomic_DNA"/>
</dbReference>
<evidence type="ECO:0000256" key="4">
    <source>
        <dbReference type="ARBA" id="ARBA00022679"/>
    </source>
</evidence>
<evidence type="ECO:0000256" key="6">
    <source>
        <dbReference type="ARBA" id="ARBA00023136"/>
    </source>
</evidence>
<accession>A0A1M7LRI2</accession>
<organism evidence="12 13">
    <name type="scientific">Ruminococcus flavefaciens</name>
    <dbReference type="NCBI Taxonomy" id="1265"/>
    <lineage>
        <taxon>Bacteria</taxon>
        <taxon>Bacillati</taxon>
        <taxon>Bacillota</taxon>
        <taxon>Clostridia</taxon>
        <taxon>Eubacteriales</taxon>
        <taxon>Oscillospiraceae</taxon>
        <taxon>Ruminococcus</taxon>
    </lineage>
</organism>
<dbReference type="Gene3D" id="3.90.550.10">
    <property type="entry name" value="Spore Coat Polysaccharide Biosynthesis Protein SpsA, Chain A"/>
    <property type="match status" value="1"/>
</dbReference>
<evidence type="ECO:0000256" key="1">
    <source>
        <dbReference type="ARBA" id="ARBA00004236"/>
    </source>
</evidence>
<keyword evidence="6" id="KW-0472">Membrane</keyword>
<dbReference type="GO" id="GO:0016117">
    <property type="term" value="P:carotenoid biosynthetic process"/>
    <property type="evidence" value="ECO:0007669"/>
    <property type="project" value="UniProtKB-KW"/>
</dbReference>
<keyword evidence="4 12" id="KW-0808">Transferase</keyword>
<protein>
    <recommendedName>
        <fullName evidence="10">4,4'-diaponeurosporenoate glycosyltransferase</fullName>
    </recommendedName>
</protein>
<comment type="subcellular location">
    <subcellularLocation>
        <location evidence="1">Cell membrane</location>
    </subcellularLocation>
</comment>
<dbReference type="Proteomes" id="UP000184394">
    <property type="component" value="Unassembled WGS sequence"/>
</dbReference>
<evidence type="ECO:0000313" key="13">
    <source>
        <dbReference type="Proteomes" id="UP000184394"/>
    </source>
</evidence>
<keyword evidence="2" id="KW-1003">Cell membrane</keyword>
<dbReference type="PANTHER" id="PTHR43646">
    <property type="entry name" value="GLYCOSYLTRANSFERASE"/>
    <property type="match status" value="1"/>
</dbReference>
<evidence type="ECO:0000256" key="10">
    <source>
        <dbReference type="ARBA" id="ARBA00040345"/>
    </source>
</evidence>
<comment type="function">
    <text evidence="7">Catalyzes the glycosylation of 4,4'-diaponeurosporenoate, i.e. the esterification of glucose at the C1'' position with the carboxyl group of 4,4'-diaponeurosporenic acid, to form glycosyl-4,4'-diaponeurosporenoate. This is a step in the biosynthesis of staphyloxanthin, an orange pigment present in most staphylococci strains.</text>
</comment>
<keyword evidence="5" id="KW-0125">Carotenoid biosynthesis</keyword>
<dbReference type="OrthoDB" id="9768769at2"/>
<evidence type="ECO:0000256" key="3">
    <source>
        <dbReference type="ARBA" id="ARBA00022676"/>
    </source>
</evidence>
<reference evidence="12 13" key="1">
    <citation type="submission" date="2016-11" db="EMBL/GenBank/DDBJ databases">
        <authorList>
            <person name="Jaros S."/>
            <person name="Januszkiewicz K."/>
            <person name="Wedrychowicz H."/>
        </authorList>
    </citation>
    <scope>NUCLEOTIDE SEQUENCE [LARGE SCALE GENOMIC DNA]</scope>
    <source>
        <strain evidence="12 13">Y1</strain>
    </source>
</reference>
<gene>
    <name evidence="12" type="ORF">SAMN04487860_11510</name>
</gene>
<evidence type="ECO:0000313" key="12">
    <source>
        <dbReference type="EMBL" id="SHM80664.1"/>
    </source>
</evidence>